<gene>
    <name evidence="1" type="ORF">SORDD21_01071</name>
</gene>
<name>A0A139PKX8_STROR</name>
<organism evidence="1 2">
    <name type="scientific">Streptococcus oralis</name>
    <dbReference type="NCBI Taxonomy" id="1303"/>
    <lineage>
        <taxon>Bacteria</taxon>
        <taxon>Bacillati</taxon>
        <taxon>Bacillota</taxon>
        <taxon>Bacilli</taxon>
        <taxon>Lactobacillales</taxon>
        <taxon>Streptococcaceae</taxon>
        <taxon>Streptococcus</taxon>
    </lineage>
</organism>
<sequence length="65" mass="7621">MNTKILETLEFNKIKALFEPHILTEQGLEELKVLAPTTKEDKIKQAFAEMEEMQALFVEQPHFPY</sequence>
<proteinExistence type="predicted"/>
<dbReference type="PATRIC" id="fig|1303.81.peg.1310"/>
<evidence type="ECO:0000313" key="1">
    <source>
        <dbReference type="EMBL" id="KXT90801.1"/>
    </source>
</evidence>
<comment type="caution">
    <text evidence="1">The sequence shown here is derived from an EMBL/GenBank/DDBJ whole genome shotgun (WGS) entry which is preliminary data.</text>
</comment>
<dbReference type="Proteomes" id="UP000070053">
    <property type="component" value="Unassembled WGS sequence"/>
</dbReference>
<dbReference type="AlphaFoldDB" id="A0A139PKX8"/>
<protein>
    <submittedName>
        <fullName evidence="1">Recombination inhibitory protein MutS2</fullName>
    </submittedName>
</protein>
<evidence type="ECO:0000313" key="2">
    <source>
        <dbReference type="Proteomes" id="UP000070053"/>
    </source>
</evidence>
<reference evidence="1 2" key="1">
    <citation type="submission" date="2016-01" db="EMBL/GenBank/DDBJ databases">
        <title>Highly variable Streptococcus oralis are common among viridans streptococci isolated from primates.</title>
        <authorList>
            <person name="Denapaite D."/>
            <person name="Rieger M."/>
            <person name="Koendgen S."/>
            <person name="Brueckner R."/>
            <person name="Ochigava I."/>
            <person name="Kappeler P."/>
            <person name="Maetz-Rensing K."/>
            <person name="Leendertz F."/>
            <person name="Hakenbeck R."/>
        </authorList>
    </citation>
    <scope>NUCLEOTIDE SEQUENCE [LARGE SCALE GENOMIC DNA]</scope>
    <source>
        <strain evidence="1 2">DD21</strain>
    </source>
</reference>
<dbReference type="EMBL" id="LQZP01000268">
    <property type="protein sequence ID" value="KXT90801.1"/>
    <property type="molecule type" value="Genomic_DNA"/>
</dbReference>
<accession>A0A139PKX8</accession>